<gene>
    <name evidence="1" type="ORF">RCL2_001868400</name>
</gene>
<dbReference type="Proteomes" id="UP000615446">
    <property type="component" value="Unassembled WGS sequence"/>
</dbReference>
<accession>A0A8H3LTE2</accession>
<proteinExistence type="predicted"/>
<sequence>MHQMNHIRFYVIIITTRAYNPLIRGNEVYHRTPYADVPERTAPSKLSAFQDLPQFKNLEQHPDLKHYQQSKACNGFETAVPVVGDCAILDIENDELYKQVDNATRSNLDKNKHRVGDLIIQPGKEDNDNAEIIVLRSPGTHASITRAESNRT</sequence>
<comment type="caution">
    <text evidence="1">The sequence shown here is derived from an EMBL/GenBank/DDBJ whole genome shotgun (WGS) entry which is preliminary data.</text>
</comment>
<dbReference type="EMBL" id="BLAL01000208">
    <property type="protein sequence ID" value="GES91885.1"/>
    <property type="molecule type" value="Genomic_DNA"/>
</dbReference>
<reference evidence="1" key="1">
    <citation type="submission" date="2019-10" db="EMBL/GenBank/DDBJ databases">
        <title>Conservation and host-specific expression of non-tandemly repeated heterogenous ribosome RNA gene in arbuscular mycorrhizal fungi.</title>
        <authorList>
            <person name="Maeda T."/>
            <person name="Kobayashi Y."/>
            <person name="Nakagawa T."/>
            <person name="Ezawa T."/>
            <person name="Yamaguchi K."/>
            <person name="Bino T."/>
            <person name="Nishimoto Y."/>
            <person name="Shigenobu S."/>
            <person name="Kawaguchi M."/>
        </authorList>
    </citation>
    <scope>NUCLEOTIDE SEQUENCE</scope>
    <source>
        <strain evidence="1">HR1</strain>
    </source>
</reference>
<organism evidence="1 2">
    <name type="scientific">Rhizophagus clarus</name>
    <dbReference type="NCBI Taxonomy" id="94130"/>
    <lineage>
        <taxon>Eukaryota</taxon>
        <taxon>Fungi</taxon>
        <taxon>Fungi incertae sedis</taxon>
        <taxon>Mucoromycota</taxon>
        <taxon>Glomeromycotina</taxon>
        <taxon>Glomeromycetes</taxon>
        <taxon>Glomerales</taxon>
        <taxon>Glomeraceae</taxon>
        <taxon>Rhizophagus</taxon>
    </lineage>
</organism>
<dbReference type="AlphaFoldDB" id="A0A8H3LTE2"/>
<protein>
    <submittedName>
        <fullName evidence="1">Uncharacterized protein</fullName>
    </submittedName>
</protein>
<evidence type="ECO:0000313" key="2">
    <source>
        <dbReference type="Proteomes" id="UP000615446"/>
    </source>
</evidence>
<evidence type="ECO:0000313" key="1">
    <source>
        <dbReference type="EMBL" id="GES91885.1"/>
    </source>
</evidence>
<name>A0A8H3LTE2_9GLOM</name>